<dbReference type="EMBL" id="CM042041">
    <property type="protein sequence ID" value="KAI3711841.1"/>
    <property type="molecule type" value="Genomic_DNA"/>
</dbReference>
<protein>
    <submittedName>
        <fullName evidence="1">Uncharacterized protein</fullName>
    </submittedName>
</protein>
<sequence>MSFSGSVVVYVDTVAVDLLTLVSNTIKHKYDKHSITLSYSPVENHEGDYFGEVCKEKLNPNASFYHCHECVQSIHSACAPLIAPTKAYICGAFRVPHMDKNITRFDLLPTHCPAQFPST</sequence>
<reference evidence="1 2" key="2">
    <citation type="journal article" date="2022" name="Mol. Ecol. Resour.">
        <title>The genomes of chicory, endive, great burdock and yacon provide insights into Asteraceae paleo-polyploidization history and plant inulin production.</title>
        <authorList>
            <person name="Fan W."/>
            <person name="Wang S."/>
            <person name="Wang H."/>
            <person name="Wang A."/>
            <person name="Jiang F."/>
            <person name="Liu H."/>
            <person name="Zhao H."/>
            <person name="Xu D."/>
            <person name="Zhang Y."/>
        </authorList>
    </citation>
    <scope>NUCLEOTIDE SEQUENCE [LARGE SCALE GENOMIC DNA]</scope>
    <source>
        <strain evidence="2">cv. Yunnan</strain>
        <tissue evidence="1">Leaves</tissue>
    </source>
</reference>
<gene>
    <name evidence="1" type="ORF">L1987_70389</name>
</gene>
<organism evidence="1 2">
    <name type="scientific">Smallanthus sonchifolius</name>
    <dbReference type="NCBI Taxonomy" id="185202"/>
    <lineage>
        <taxon>Eukaryota</taxon>
        <taxon>Viridiplantae</taxon>
        <taxon>Streptophyta</taxon>
        <taxon>Embryophyta</taxon>
        <taxon>Tracheophyta</taxon>
        <taxon>Spermatophyta</taxon>
        <taxon>Magnoliopsida</taxon>
        <taxon>eudicotyledons</taxon>
        <taxon>Gunneridae</taxon>
        <taxon>Pentapetalae</taxon>
        <taxon>asterids</taxon>
        <taxon>campanulids</taxon>
        <taxon>Asterales</taxon>
        <taxon>Asteraceae</taxon>
        <taxon>Asteroideae</taxon>
        <taxon>Heliantheae alliance</taxon>
        <taxon>Millerieae</taxon>
        <taxon>Smallanthus</taxon>
    </lineage>
</organism>
<comment type="caution">
    <text evidence="1">The sequence shown here is derived from an EMBL/GenBank/DDBJ whole genome shotgun (WGS) entry which is preliminary data.</text>
</comment>
<evidence type="ECO:0000313" key="2">
    <source>
        <dbReference type="Proteomes" id="UP001056120"/>
    </source>
</evidence>
<accession>A0ACB9AQ21</accession>
<evidence type="ECO:0000313" key="1">
    <source>
        <dbReference type="EMBL" id="KAI3711841.1"/>
    </source>
</evidence>
<keyword evidence="2" id="KW-1185">Reference proteome</keyword>
<proteinExistence type="predicted"/>
<reference evidence="2" key="1">
    <citation type="journal article" date="2022" name="Mol. Ecol. Resour.">
        <title>The genomes of chicory, endive, great burdock and yacon provide insights into Asteraceae palaeo-polyploidization history and plant inulin production.</title>
        <authorList>
            <person name="Fan W."/>
            <person name="Wang S."/>
            <person name="Wang H."/>
            <person name="Wang A."/>
            <person name="Jiang F."/>
            <person name="Liu H."/>
            <person name="Zhao H."/>
            <person name="Xu D."/>
            <person name="Zhang Y."/>
        </authorList>
    </citation>
    <scope>NUCLEOTIDE SEQUENCE [LARGE SCALE GENOMIC DNA]</scope>
    <source>
        <strain evidence="2">cv. Yunnan</strain>
    </source>
</reference>
<dbReference type="Proteomes" id="UP001056120">
    <property type="component" value="Linkage Group LG24"/>
</dbReference>
<name>A0ACB9AQ21_9ASTR</name>